<evidence type="ECO:0000313" key="1">
    <source>
        <dbReference type="EMBL" id="QOR57206.1"/>
    </source>
</evidence>
<sequence>MQQQKKISIYSSLANKYNLPYPVIEVICNSPFKFAKEVMSNDEDTKDIMFAYLFKLKLKKRYKETK</sequence>
<dbReference type="GeneID" id="65131138"/>
<dbReference type="EMBL" id="MT774401">
    <property type="protein sequence ID" value="QOR57206.1"/>
    <property type="molecule type" value="Genomic_DNA"/>
</dbReference>
<protein>
    <submittedName>
        <fullName evidence="1">Uncharacterized protein</fullName>
    </submittedName>
</protein>
<dbReference type="Proteomes" id="UP000593734">
    <property type="component" value="Segment"/>
</dbReference>
<proteinExistence type="predicted"/>
<evidence type="ECO:0000313" key="2">
    <source>
        <dbReference type="Proteomes" id="UP000593734"/>
    </source>
</evidence>
<dbReference type="KEGG" id="vg:65131138"/>
<name>A0A7M1RSE2_9CAUD</name>
<organism evidence="1 2">
    <name type="scientific">uncultured phage cr6_1</name>
    <dbReference type="NCBI Taxonomy" id="2772085"/>
    <lineage>
        <taxon>Viruses</taxon>
        <taxon>Duplodnaviria</taxon>
        <taxon>Heunggongvirae</taxon>
        <taxon>Uroviricota</taxon>
        <taxon>Caudoviricetes</taxon>
        <taxon>Crassvirales</taxon>
        <taxon>Suoliviridae</taxon>
        <taxon>Bearivirinae</taxon>
        <taxon>Afonbuvirus</taxon>
        <taxon>Afonbuvirus faecalis</taxon>
    </lineage>
</organism>
<dbReference type="RefSeq" id="YP_010112658.1">
    <property type="nucleotide sequence ID" value="NC_055894.1"/>
</dbReference>
<keyword evidence="2" id="KW-1185">Reference proteome</keyword>
<accession>A0A7M1RSE2</accession>
<reference evidence="1 2" key="1">
    <citation type="submission" date="2020-07" db="EMBL/GenBank/DDBJ databases">
        <title>Taxonomic proposal: Crassvirales, a new order of highly abundant and diverse bacterial viruses.</title>
        <authorList>
            <person name="Shkoporov A.N."/>
            <person name="Stockdale S.R."/>
            <person name="Guerin E."/>
            <person name="Ross R.P."/>
            <person name="Hill C."/>
        </authorList>
    </citation>
    <scope>NUCLEOTIDE SEQUENCE [LARGE SCALE GENOMIC DNA]</scope>
</reference>